<sequence>MAKRTKFIKLLERRSLTQEKFVELVENAWSNISGRKLSRQAVSAWVNGHAVPKFSPAEVLAVIEILECTLTELALAFPHEDNS</sequence>
<proteinExistence type="predicted"/>
<protein>
    <submittedName>
        <fullName evidence="1">Transcriptional regulator</fullName>
    </submittedName>
</protein>
<organism evidence="1 2">
    <name type="scientific">Aphanizomenon flos-aquae FACHB-1040</name>
    <dbReference type="NCBI Taxonomy" id="2692887"/>
    <lineage>
        <taxon>Bacteria</taxon>
        <taxon>Bacillati</taxon>
        <taxon>Cyanobacteriota</taxon>
        <taxon>Cyanophyceae</taxon>
        <taxon>Nostocales</taxon>
        <taxon>Aphanizomenonaceae</taxon>
        <taxon>Aphanizomenon</taxon>
    </lineage>
</organism>
<gene>
    <name evidence="1" type="ORF">H6F99_11320</name>
</gene>
<dbReference type="RefSeq" id="WP_190383081.1">
    <property type="nucleotide sequence ID" value="NZ_JACJQT010000026.1"/>
</dbReference>
<dbReference type="Proteomes" id="UP000606721">
    <property type="component" value="Unassembled WGS sequence"/>
</dbReference>
<keyword evidence="2" id="KW-1185">Reference proteome</keyword>
<dbReference type="InterPro" id="IPR010982">
    <property type="entry name" value="Lambda_DNA-bd_dom_sf"/>
</dbReference>
<evidence type="ECO:0000313" key="2">
    <source>
        <dbReference type="Proteomes" id="UP000606721"/>
    </source>
</evidence>
<comment type="caution">
    <text evidence="1">The sequence shown here is derived from an EMBL/GenBank/DDBJ whole genome shotgun (WGS) entry which is preliminary data.</text>
</comment>
<evidence type="ECO:0000313" key="1">
    <source>
        <dbReference type="EMBL" id="MBD2278861.1"/>
    </source>
</evidence>
<dbReference type="EMBL" id="JACJQT010000026">
    <property type="protein sequence ID" value="MBD2278861.1"/>
    <property type="molecule type" value="Genomic_DNA"/>
</dbReference>
<reference evidence="1 2" key="1">
    <citation type="journal article" date="2020" name="ISME J.">
        <title>Comparative genomics reveals insights into cyanobacterial evolution and habitat adaptation.</title>
        <authorList>
            <person name="Chen M.Y."/>
            <person name="Teng W.K."/>
            <person name="Zhao L."/>
            <person name="Hu C.X."/>
            <person name="Zhou Y.K."/>
            <person name="Han B.P."/>
            <person name="Song L.R."/>
            <person name="Shu W.S."/>
        </authorList>
    </citation>
    <scope>NUCLEOTIDE SEQUENCE [LARGE SCALE GENOMIC DNA]</scope>
    <source>
        <strain evidence="1 2">FACHB-1040</strain>
    </source>
</reference>
<name>A0ABR8BWV7_APHFL</name>
<accession>A0ABR8BWV7</accession>
<dbReference type="Gene3D" id="1.10.260.40">
    <property type="entry name" value="lambda repressor-like DNA-binding domains"/>
    <property type="match status" value="1"/>
</dbReference>